<comment type="caution">
    <text evidence="3">The sequence shown here is derived from an EMBL/GenBank/DDBJ whole genome shotgun (WGS) entry which is preliminary data.</text>
</comment>
<accession>A0ABM8LGD0</accession>
<name>A0ABM8LGD0_9BURK</name>
<sequence length="243" mass="26100">MTRLYKYFFRGLITVLPLALTIYLLYLFLAWTEGVALTFLRPFIGGFYVPGMGLALGILGILAIGYLVSKQRVQRVLTLVEMPFTNLPVVKSIYSSLKSFADYFSPSSKNTAQQVVVLRIPGQQLELVGLVTRRGTDGLPEGFTQGDRVAVYLPMGYMIGGYTVFVPQEWVQPIQMSVEEAMRSSLIAWMARAETGNNRPVPPAGPQVPVEAPAEAPAAAPAAASPANPAAPANPGTPGNGPA</sequence>
<evidence type="ECO:0000256" key="1">
    <source>
        <dbReference type="SAM" id="MobiDB-lite"/>
    </source>
</evidence>
<feature type="transmembrane region" description="Helical" evidence="2">
    <location>
        <begin position="7"/>
        <end position="31"/>
    </location>
</feature>
<feature type="region of interest" description="Disordered" evidence="1">
    <location>
        <begin position="197"/>
        <end position="243"/>
    </location>
</feature>
<keyword evidence="4" id="KW-1185">Reference proteome</keyword>
<dbReference type="Proteomes" id="UP000507140">
    <property type="component" value="Unassembled WGS sequence"/>
</dbReference>
<gene>
    <name evidence="3" type="ORF">LMG3415_03765</name>
</gene>
<dbReference type="Pfam" id="PF04367">
    <property type="entry name" value="DUF502"/>
    <property type="match status" value="1"/>
</dbReference>
<dbReference type="RefSeq" id="WP_152384324.1">
    <property type="nucleotide sequence ID" value="NZ_CADIKR010000004.1"/>
</dbReference>
<evidence type="ECO:0000256" key="2">
    <source>
        <dbReference type="SAM" id="Phobius"/>
    </source>
</evidence>
<dbReference type="InterPro" id="IPR007462">
    <property type="entry name" value="COV1-like"/>
</dbReference>
<reference evidence="3 4" key="1">
    <citation type="submission" date="2020-04" db="EMBL/GenBank/DDBJ databases">
        <authorList>
            <person name="De Canck E."/>
        </authorList>
    </citation>
    <scope>NUCLEOTIDE SEQUENCE [LARGE SCALE GENOMIC DNA]</scope>
    <source>
        <strain evidence="3 4">LMG 3415</strain>
    </source>
</reference>
<organism evidence="3 4">
    <name type="scientific">Achromobacter mucicolens</name>
    <dbReference type="NCBI Taxonomy" id="1389922"/>
    <lineage>
        <taxon>Bacteria</taxon>
        <taxon>Pseudomonadati</taxon>
        <taxon>Pseudomonadota</taxon>
        <taxon>Betaproteobacteria</taxon>
        <taxon>Burkholderiales</taxon>
        <taxon>Alcaligenaceae</taxon>
        <taxon>Achromobacter</taxon>
    </lineage>
</organism>
<evidence type="ECO:0000313" key="3">
    <source>
        <dbReference type="EMBL" id="CAB3887255.1"/>
    </source>
</evidence>
<keyword evidence="2" id="KW-1133">Transmembrane helix</keyword>
<dbReference type="PANTHER" id="PTHR31876:SF26">
    <property type="entry name" value="PROTEIN LIKE COV 2"/>
    <property type="match status" value="1"/>
</dbReference>
<evidence type="ECO:0000313" key="4">
    <source>
        <dbReference type="Proteomes" id="UP000507140"/>
    </source>
</evidence>
<dbReference type="EMBL" id="CADIKR010000004">
    <property type="protein sequence ID" value="CAB3887255.1"/>
    <property type="molecule type" value="Genomic_DNA"/>
</dbReference>
<proteinExistence type="predicted"/>
<feature type="compositionally biased region" description="Low complexity" evidence="1">
    <location>
        <begin position="207"/>
        <end position="237"/>
    </location>
</feature>
<feature type="transmembrane region" description="Helical" evidence="2">
    <location>
        <begin position="43"/>
        <end position="68"/>
    </location>
</feature>
<evidence type="ECO:0008006" key="5">
    <source>
        <dbReference type="Google" id="ProtNLM"/>
    </source>
</evidence>
<dbReference type="PANTHER" id="PTHR31876">
    <property type="entry name" value="COV-LIKE PROTEIN 1"/>
    <property type="match status" value="1"/>
</dbReference>
<protein>
    <recommendedName>
        <fullName evidence="5">DUF502 domain-containing protein</fullName>
    </recommendedName>
</protein>
<keyword evidence="2" id="KW-0472">Membrane</keyword>
<dbReference type="GeneID" id="92784883"/>
<keyword evidence="2" id="KW-0812">Transmembrane</keyword>